<feature type="signal peptide" evidence="3">
    <location>
        <begin position="1"/>
        <end position="48"/>
    </location>
</feature>
<evidence type="ECO:0000313" key="4">
    <source>
        <dbReference type="EMBL" id="GDY75475.1"/>
    </source>
</evidence>
<keyword evidence="2" id="KW-0472">Membrane</keyword>
<keyword evidence="3" id="KW-0732">Signal</keyword>
<evidence type="ECO:0000256" key="1">
    <source>
        <dbReference type="SAM" id="MobiDB-lite"/>
    </source>
</evidence>
<dbReference type="EMBL" id="BJHY01000001">
    <property type="protein sequence ID" value="GDY75475.1"/>
    <property type="molecule type" value="Genomic_DNA"/>
</dbReference>
<dbReference type="AlphaFoldDB" id="A0A4D4MVL4"/>
<evidence type="ECO:0000256" key="3">
    <source>
        <dbReference type="SAM" id="SignalP"/>
    </source>
</evidence>
<comment type="caution">
    <text evidence="4">The sequence shown here is derived from an EMBL/GenBank/DDBJ whole genome shotgun (WGS) entry which is preliminary data.</text>
</comment>
<dbReference type="GeneID" id="41541406"/>
<evidence type="ECO:0000313" key="5">
    <source>
        <dbReference type="Proteomes" id="UP000299211"/>
    </source>
</evidence>
<feature type="compositionally biased region" description="Gly residues" evidence="1">
    <location>
        <begin position="417"/>
        <end position="432"/>
    </location>
</feature>
<reference evidence="4 5" key="1">
    <citation type="submission" date="2019-04" db="EMBL/GenBank/DDBJ databases">
        <title>Draft genome sequences of Streptomyces avermitilis ATCC 31267.</title>
        <authorList>
            <person name="Komaki H."/>
            <person name="Tamura T."/>
            <person name="Hosoyama A."/>
        </authorList>
    </citation>
    <scope>NUCLEOTIDE SEQUENCE [LARGE SCALE GENOMIC DNA]</scope>
    <source>
        <strain evidence="4 5">ATCC 31267</strain>
    </source>
</reference>
<feature type="region of interest" description="Disordered" evidence="1">
    <location>
        <begin position="401"/>
        <end position="441"/>
    </location>
</feature>
<dbReference type="Proteomes" id="UP000299211">
    <property type="component" value="Unassembled WGS sequence"/>
</dbReference>
<dbReference type="RefSeq" id="WP_010985750.1">
    <property type="nucleotide sequence ID" value="NZ_BAABTN010000045.1"/>
</dbReference>
<sequence>MGRRTGWWRTEARRAAGWHGVLRRGRALAAAAGAALCVTVALPQTATAAGTPTPYAFAEDARTVKGATGTTDAVRLEPGGTYRSAVRDGGKLYYRLELDATADAYVSVTAVPGTAATVTSSDGLKVSVQDADSHTCSTGAAHFGATQSPHPIAAWASREVGPDTYLCKQAGTYYVVVERRTTPGSAPGDWDLELDYVSEPALKKAAGSGATSAPEAWNSASPQALVGDATRRAGGAGFASAAALGQGVWKDAVRPGQTLFYKVPVDWGQQLYATAETGSSTGGDGFVGTALTMSLYNPVRGYVDDVGSGYSGDQTSAALDPLPPVAYDNRHAVQNRVSGMRFAGWYYLAVHLGAPVADKFGKGPFGLTLRVRVSGTAGSGPSYAGQAEPSGVFEVTRQDREEAAAGAGGSTANVPGGTTGSASGGATGGGTGAAETGADGARTGDDGTMTLVAVGGIGTGSLLVLALVVWTAVARRRAVSDGAAMGAAPVVRGEYGPPRAW</sequence>
<evidence type="ECO:0008006" key="6">
    <source>
        <dbReference type="Google" id="ProtNLM"/>
    </source>
</evidence>
<evidence type="ECO:0000256" key="2">
    <source>
        <dbReference type="SAM" id="Phobius"/>
    </source>
</evidence>
<proteinExistence type="predicted"/>
<accession>A0A4D4MVL4</accession>
<keyword evidence="2" id="KW-1133">Transmembrane helix</keyword>
<feature type="chain" id="PRO_5020804607" description="Secreted protein" evidence="3">
    <location>
        <begin position="49"/>
        <end position="501"/>
    </location>
</feature>
<feature type="transmembrane region" description="Helical" evidence="2">
    <location>
        <begin position="451"/>
        <end position="473"/>
    </location>
</feature>
<dbReference type="STRING" id="33903.AQJ43_20470"/>
<gene>
    <name evidence="4" type="ORF">SAV31267_049600</name>
</gene>
<dbReference type="OMA" id="YKVPVDW"/>
<organism evidence="4 5">
    <name type="scientific">Streptomyces avermitilis</name>
    <dbReference type="NCBI Taxonomy" id="33903"/>
    <lineage>
        <taxon>Bacteria</taxon>
        <taxon>Bacillati</taxon>
        <taxon>Actinomycetota</taxon>
        <taxon>Actinomycetes</taxon>
        <taxon>Kitasatosporales</taxon>
        <taxon>Streptomycetaceae</taxon>
        <taxon>Streptomyces</taxon>
    </lineage>
</organism>
<protein>
    <recommendedName>
        <fullName evidence="6">Secreted protein</fullName>
    </recommendedName>
</protein>
<name>A0A4D4MVL4_STRAX</name>
<keyword evidence="2" id="KW-0812">Transmembrane</keyword>